<dbReference type="Proteomes" id="UP001280121">
    <property type="component" value="Unassembled WGS sequence"/>
</dbReference>
<keyword evidence="2" id="KW-1185">Reference proteome</keyword>
<evidence type="ECO:0000313" key="1">
    <source>
        <dbReference type="EMBL" id="KAK2654441.1"/>
    </source>
</evidence>
<dbReference type="PANTHER" id="PTHR33116">
    <property type="entry name" value="REVERSE TRANSCRIPTASE ZINC-BINDING DOMAIN-CONTAINING PROTEIN-RELATED-RELATED"/>
    <property type="match status" value="1"/>
</dbReference>
<dbReference type="PANTHER" id="PTHR33116:SF75">
    <property type="entry name" value="RIBONUCLEASE H PROTEIN"/>
    <property type="match status" value="1"/>
</dbReference>
<sequence length="95" mass="11024">MSVFKIPVAIAKKIESLQRSFFWGNGIEKRKIHAVKWESLCKARCNEGLGIGSVMHENQGLLAKWIWRFGREEISLWKKVFCAKYNVPSNSLVWN</sequence>
<reference evidence="1" key="1">
    <citation type="journal article" date="2023" name="Plant J.">
        <title>Genome sequences and population genomics provide insights into the demographic history, inbreeding, and mutation load of two 'living fossil' tree species of Dipteronia.</title>
        <authorList>
            <person name="Feng Y."/>
            <person name="Comes H.P."/>
            <person name="Chen J."/>
            <person name="Zhu S."/>
            <person name="Lu R."/>
            <person name="Zhang X."/>
            <person name="Li P."/>
            <person name="Qiu J."/>
            <person name="Olsen K.M."/>
            <person name="Qiu Y."/>
        </authorList>
    </citation>
    <scope>NUCLEOTIDE SEQUENCE</scope>
    <source>
        <strain evidence="1">KIB01</strain>
    </source>
</reference>
<dbReference type="AlphaFoldDB" id="A0AAD9X846"/>
<comment type="caution">
    <text evidence="1">The sequence shown here is derived from an EMBL/GenBank/DDBJ whole genome shotgun (WGS) entry which is preliminary data.</text>
</comment>
<accession>A0AAD9X846</accession>
<organism evidence="1 2">
    <name type="scientific">Dipteronia dyeriana</name>
    <dbReference type="NCBI Taxonomy" id="168575"/>
    <lineage>
        <taxon>Eukaryota</taxon>
        <taxon>Viridiplantae</taxon>
        <taxon>Streptophyta</taxon>
        <taxon>Embryophyta</taxon>
        <taxon>Tracheophyta</taxon>
        <taxon>Spermatophyta</taxon>
        <taxon>Magnoliopsida</taxon>
        <taxon>eudicotyledons</taxon>
        <taxon>Gunneridae</taxon>
        <taxon>Pentapetalae</taxon>
        <taxon>rosids</taxon>
        <taxon>malvids</taxon>
        <taxon>Sapindales</taxon>
        <taxon>Sapindaceae</taxon>
        <taxon>Hippocastanoideae</taxon>
        <taxon>Acereae</taxon>
        <taxon>Dipteronia</taxon>
    </lineage>
</organism>
<gene>
    <name evidence="1" type="ORF">Ddye_014297</name>
</gene>
<name>A0AAD9X846_9ROSI</name>
<protein>
    <submittedName>
        <fullName evidence="1">Uncharacterized protein</fullName>
    </submittedName>
</protein>
<dbReference type="EMBL" id="JANJYI010000004">
    <property type="protein sequence ID" value="KAK2654441.1"/>
    <property type="molecule type" value="Genomic_DNA"/>
</dbReference>
<evidence type="ECO:0000313" key="2">
    <source>
        <dbReference type="Proteomes" id="UP001280121"/>
    </source>
</evidence>
<proteinExistence type="predicted"/>